<evidence type="ECO:0000313" key="8">
    <source>
        <dbReference type="EMBL" id="MBB6013846.1"/>
    </source>
</evidence>
<dbReference type="PANTHER" id="PTHR43767">
    <property type="entry name" value="LONG-CHAIN-FATTY-ACID--COA LIGASE"/>
    <property type="match status" value="1"/>
</dbReference>
<evidence type="ECO:0000259" key="6">
    <source>
        <dbReference type="Pfam" id="PF00501"/>
    </source>
</evidence>
<dbReference type="AlphaFoldDB" id="A0A7W9VWK9"/>
<comment type="similarity">
    <text evidence="1">Belongs to the ATP-dependent AMP-binding enzyme family.</text>
</comment>
<dbReference type="InterPro" id="IPR042099">
    <property type="entry name" value="ANL_N_sf"/>
</dbReference>
<dbReference type="EC" id="6.2.1.44" evidence="4"/>
<proteinExistence type="inferred from homology"/>
<dbReference type="SUPFAM" id="SSF56801">
    <property type="entry name" value="Acetyl-CoA synthetase-like"/>
    <property type="match status" value="1"/>
</dbReference>
<name>A0A7W9VWK9_9HYPH</name>
<keyword evidence="9" id="KW-1185">Reference proteome</keyword>
<dbReference type="InterPro" id="IPR050237">
    <property type="entry name" value="ATP-dep_AMP-bd_enzyme"/>
</dbReference>
<dbReference type="Proteomes" id="UP000533306">
    <property type="component" value="Unassembled WGS sequence"/>
</dbReference>
<dbReference type="FunFam" id="3.30.300.30:FF:000008">
    <property type="entry name" value="2,3-dihydroxybenzoate-AMP ligase"/>
    <property type="match status" value="1"/>
</dbReference>
<dbReference type="InterPro" id="IPR025110">
    <property type="entry name" value="AMP-bd_C"/>
</dbReference>
<dbReference type="InterPro" id="IPR000873">
    <property type="entry name" value="AMP-dep_synth/lig_dom"/>
</dbReference>
<evidence type="ECO:0000256" key="2">
    <source>
        <dbReference type="ARBA" id="ARBA00022598"/>
    </source>
</evidence>
<dbReference type="InterPro" id="IPR020845">
    <property type="entry name" value="AMP-binding_CS"/>
</dbReference>
<dbReference type="PANTHER" id="PTHR43767:SF1">
    <property type="entry name" value="NONRIBOSOMAL PEPTIDE SYNTHASE PES1 (EUROFUNG)-RELATED"/>
    <property type="match status" value="1"/>
</dbReference>
<dbReference type="Pfam" id="PF00501">
    <property type="entry name" value="AMP-binding"/>
    <property type="match status" value="1"/>
</dbReference>
<gene>
    <name evidence="8" type="ORF">HNR59_003240</name>
</gene>
<sequence>MFNLSRYLAVNAGRKPAGEALIYADLRLDWRTLEMRVHHLAAALSARGIGEGSIVALMMKNSPAFIELIYAVSHLGAVILPLNFRLSGEEVAYITGHAGAVMIVADDVFEAQAAGAGLPTVLLGTDGQMDIGATLLDASGGRRQAAAVPRGRDDIFRLMYTSGTTSRPKGVVHSYDNFYWKCFDHALSLGLNENTRLLVVGPLYHVGACDLPGLGVHLAGGALVLLRDYEPRAVLETIEREKTDGIWLAPVMANEILNLPAQGLPDVSSLRWCIAGGERTPETRIRAFFDRFANARYVDAYGMTETVSGDTLMEEGREFDKIGSVGRPLRFVEIEIRDDSGQRLAAGEVGEICMRGPKVMREYWRDPQKTAEAFFPDGFLRSGDAGYLDEDGFLFITDRQKDMIISGGENIASSEVERVIYDHPAVREVAVYARPHPRWGEVAIAAIVLADGQTMTYQELLDHCRARLAGFKCPKDMVVVESLPRNPSGKVLKRTLRDIDAARLQASPERMD</sequence>
<accession>A0A7W9VWK9</accession>
<dbReference type="PROSITE" id="PS00455">
    <property type="entry name" value="AMP_BINDING"/>
    <property type="match status" value="1"/>
</dbReference>
<feature type="domain" description="AMP-dependent synthetase/ligase" evidence="6">
    <location>
        <begin position="10"/>
        <end position="364"/>
    </location>
</feature>
<protein>
    <recommendedName>
        <fullName evidence="5">3-methylmercaptopropionyl-CoA ligase</fullName>
        <ecNumber evidence="4">6.2.1.44</ecNumber>
    </recommendedName>
</protein>
<dbReference type="RefSeq" id="WP_183832038.1">
    <property type="nucleotide sequence ID" value="NZ_JACHEU010000003.1"/>
</dbReference>
<evidence type="ECO:0000256" key="5">
    <source>
        <dbReference type="ARBA" id="ARBA00067668"/>
    </source>
</evidence>
<organism evidence="8 9">
    <name type="scientific">Aquamicrobium lusatiense</name>
    <dbReference type="NCBI Taxonomy" id="89772"/>
    <lineage>
        <taxon>Bacteria</taxon>
        <taxon>Pseudomonadati</taxon>
        <taxon>Pseudomonadota</taxon>
        <taxon>Alphaproteobacteria</taxon>
        <taxon>Hyphomicrobiales</taxon>
        <taxon>Phyllobacteriaceae</taxon>
        <taxon>Aquamicrobium</taxon>
    </lineage>
</organism>
<dbReference type="Pfam" id="PF13193">
    <property type="entry name" value="AMP-binding_C"/>
    <property type="match status" value="1"/>
</dbReference>
<dbReference type="Gene3D" id="3.30.300.30">
    <property type="match status" value="1"/>
</dbReference>
<dbReference type="CDD" id="cd17631">
    <property type="entry name" value="FACL_FadD13-like"/>
    <property type="match status" value="1"/>
</dbReference>
<dbReference type="GO" id="GO:0016878">
    <property type="term" value="F:acid-thiol ligase activity"/>
    <property type="evidence" value="ECO:0007669"/>
    <property type="project" value="UniProtKB-ARBA"/>
</dbReference>
<evidence type="ECO:0000256" key="1">
    <source>
        <dbReference type="ARBA" id="ARBA00006432"/>
    </source>
</evidence>
<keyword evidence="2 8" id="KW-0436">Ligase</keyword>
<dbReference type="EMBL" id="JACHEU010000003">
    <property type="protein sequence ID" value="MBB6013846.1"/>
    <property type="molecule type" value="Genomic_DNA"/>
</dbReference>
<dbReference type="InterPro" id="IPR045851">
    <property type="entry name" value="AMP-bd_C_sf"/>
</dbReference>
<dbReference type="Gene3D" id="3.40.50.12780">
    <property type="entry name" value="N-terminal domain of ligase-like"/>
    <property type="match status" value="1"/>
</dbReference>
<evidence type="ECO:0000256" key="4">
    <source>
        <dbReference type="ARBA" id="ARBA00066616"/>
    </source>
</evidence>
<comment type="catalytic activity">
    <reaction evidence="3">
        <text>3-(methylsulfanyl)propanoate + ATP + CoA = 3-(methylsulfanyl)propanoyl-CoA + AMP + diphosphate</text>
        <dbReference type="Rhea" id="RHEA:43052"/>
        <dbReference type="ChEBI" id="CHEBI:30616"/>
        <dbReference type="ChEBI" id="CHEBI:33019"/>
        <dbReference type="ChEBI" id="CHEBI:49016"/>
        <dbReference type="ChEBI" id="CHEBI:57287"/>
        <dbReference type="ChEBI" id="CHEBI:82815"/>
        <dbReference type="ChEBI" id="CHEBI:456215"/>
        <dbReference type="EC" id="6.2.1.44"/>
    </reaction>
    <physiologicalReaction direction="left-to-right" evidence="3">
        <dbReference type="Rhea" id="RHEA:43053"/>
    </physiologicalReaction>
</comment>
<evidence type="ECO:0000256" key="3">
    <source>
        <dbReference type="ARBA" id="ARBA00051915"/>
    </source>
</evidence>
<evidence type="ECO:0000313" key="9">
    <source>
        <dbReference type="Proteomes" id="UP000533306"/>
    </source>
</evidence>
<reference evidence="8 9" key="1">
    <citation type="submission" date="2020-08" db="EMBL/GenBank/DDBJ databases">
        <title>Genomic Encyclopedia of Type Strains, Phase IV (KMG-IV): sequencing the most valuable type-strain genomes for metagenomic binning, comparative biology and taxonomic classification.</title>
        <authorList>
            <person name="Goeker M."/>
        </authorList>
    </citation>
    <scope>NUCLEOTIDE SEQUENCE [LARGE SCALE GENOMIC DNA]</scope>
    <source>
        <strain evidence="8 9">DSM 11099</strain>
    </source>
</reference>
<feature type="domain" description="AMP-binding enzyme C-terminal" evidence="7">
    <location>
        <begin position="415"/>
        <end position="490"/>
    </location>
</feature>
<evidence type="ECO:0000259" key="7">
    <source>
        <dbReference type="Pfam" id="PF13193"/>
    </source>
</evidence>
<comment type="caution">
    <text evidence="8">The sequence shown here is derived from an EMBL/GenBank/DDBJ whole genome shotgun (WGS) entry which is preliminary data.</text>
</comment>